<dbReference type="EMBL" id="WIAO01000055">
    <property type="protein sequence ID" value="MQM28743.1"/>
    <property type="molecule type" value="Genomic_DNA"/>
</dbReference>
<accession>A0A6L5GH73</accession>
<proteinExistence type="predicted"/>
<dbReference type="AlphaFoldDB" id="A0A6L5GH73"/>
<dbReference type="Proteomes" id="UP000477750">
    <property type="component" value="Unassembled WGS sequence"/>
</dbReference>
<dbReference type="InterPro" id="IPR029058">
    <property type="entry name" value="AB_hydrolase_fold"/>
</dbReference>
<dbReference type="SUPFAM" id="SSF53474">
    <property type="entry name" value="alpha/beta-Hydrolases"/>
    <property type="match status" value="1"/>
</dbReference>
<dbReference type="InterPro" id="IPR000073">
    <property type="entry name" value="AB_hydrolase_1"/>
</dbReference>
<dbReference type="GO" id="GO:0016787">
    <property type="term" value="F:hydrolase activity"/>
    <property type="evidence" value="ECO:0007669"/>
    <property type="project" value="UniProtKB-KW"/>
</dbReference>
<dbReference type="Pfam" id="PF12697">
    <property type="entry name" value="Abhydrolase_6"/>
    <property type="match status" value="1"/>
</dbReference>
<name>A0A6L5GH73_9ACTN</name>
<dbReference type="PANTHER" id="PTHR37017:SF11">
    <property type="entry name" value="ESTERASE_LIPASE_THIOESTERASE DOMAIN-CONTAINING PROTEIN"/>
    <property type="match status" value="1"/>
</dbReference>
<evidence type="ECO:0000313" key="3">
    <source>
        <dbReference type="Proteomes" id="UP000477750"/>
    </source>
</evidence>
<evidence type="ECO:0000259" key="1">
    <source>
        <dbReference type="Pfam" id="PF12697"/>
    </source>
</evidence>
<protein>
    <submittedName>
        <fullName evidence="2">Alpha/beta fold hydrolase</fullName>
    </submittedName>
</protein>
<reference evidence="2 3" key="1">
    <citation type="submission" date="2019-10" db="EMBL/GenBank/DDBJ databases">
        <title>Glycomyces albidus sp. nov., a novel actinomycete isolated from rhizosphere soil of wheat (Triticum aestivum L.).</title>
        <authorList>
            <person name="Qian L."/>
        </authorList>
    </citation>
    <scope>NUCLEOTIDE SEQUENCE [LARGE SCALE GENOMIC DNA]</scope>
    <source>
        <strain evidence="2 3">NEAU-7082</strain>
    </source>
</reference>
<gene>
    <name evidence="2" type="ORF">GFD30_24740</name>
</gene>
<feature type="domain" description="AB hydrolase-1" evidence="1">
    <location>
        <begin position="9"/>
        <end position="214"/>
    </location>
</feature>
<dbReference type="RefSeq" id="WP_153027831.1">
    <property type="nucleotide sequence ID" value="NZ_WIAO01000055.1"/>
</dbReference>
<dbReference type="Gene3D" id="3.40.50.1820">
    <property type="entry name" value="alpha/beta hydrolase"/>
    <property type="match status" value="1"/>
</dbReference>
<organism evidence="2 3">
    <name type="scientific">Glycomyces albidus</name>
    <dbReference type="NCBI Taxonomy" id="2656774"/>
    <lineage>
        <taxon>Bacteria</taxon>
        <taxon>Bacillati</taxon>
        <taxon>Actinomycetota</taxon>
        <taxon>Actinomycetes</taxon>
        <taxon>Glycomycetales</taxon>
        <taxon>Glycomycetaceae</taxon>
        <taxon>Glycomyces</taxon>
    </lineage>
</organism>
<keyword evidence="2" id="KW-0378">Hydrolase</keyword>
<sequence length="230" mass="25140">METEPATTFVLIHGGGGSAWDWHLVEPELHRLGHETLAVDLPIEDPANGVAEYADAVVAACAGLTRPVIVAHSFGGLTAPVVCSRIQAELLVLVTAMIPAPGESPSEWWGGTGFNDLGIAIDTEQEQLDAFFNGVPRPLIEAAFAHEREQNGGWDEPSPIRTWPDVPTRYLLCRDDRFFPPDFVRKLVAERLGITPDEIDGGHMVALQHPKALAGKLDELWREQRTRVTG</sequence>
<keyword evidence="3" id="KW-1185">Reference proteome</keyword>
<dbReference type="InterPro" id="IPR052897">
    <property type="entry name" value="Sec-Metab_Biosynth_Hydrolase"/>
</dbReference>
<evidence type="ECO:0000313" key="2">
    <source>
        <dbReference type="EMBL" id="MQM28743.1"/>
    </source>
</evidence>
<dbReference type="PANTHER" id="PTHR37017">
    <property type="entry name" value="AB HYDROLASE-1 DOMAIN-CONTAINING PROTEIN-RELATED"/>
    <property type="match status" value="1"/>
</dbReference>
<comment type="caution">
    <text evidence="2">The sequence shown here is derived from an EMBL/GenBank/DDBJ whole genome shotgun (WGS) entry which is preliminary data.</text>
</comment>